<dbReference type="Proteomes" id="UP000286134">
    <property type="component" value="Unassembled WGS sequence"/>
</dbReference>
<sequence>MKVGPTCQLVDIEEDSMSQINDSKPLIFEKGDEVNNGLLDENAIYATKKSATKAFLTDDRHVGIQFAKHEDKRGNSEHMKFTCKSKTCPARLRFQKCTFGWKVTVANHHHNHETSYRTIRHSIVIEDFLRKLLHHDPTFKPKGLKQEVENYFKASVEQSLVTRARNKILEKEKLHEHVEKSAIAEITVNVGITQKL</sequence>
<protein>
    <submittedName>
        <fullName evidence="1">Uncharacterized protein</fullName>
    </submittedName>
</protein>
<dbReference type="AlphaFoldDB" id="A0A420HLK0"/>
<gene>
    <name evidence="1" type="ORF">OnM2_068060</name>
</gene>
<proteinExistence type="predicted"/>
<dbReference type="EMBL" id="MCFK01006857">
    <property type="protein sequence ID" value="RKF58308.1"/>
    <property type="molecule type" value="Genomic_DNA"/>
</dbReference>
<dbReference type="OrthoDB" id="10539612at2759"/>
<accession>A0A420HLK0</accession>
<comment type="caution">
    <text evidence="1">The sequence shown here is derived from an EMBL/GenBank/DDBJ whole genome shotgun (WGS) entry which is preliminary data.</text>
</comment>
<evidence type="ECO:0000313" key="2">
    <source>
        <dbReference type="Proteomes" id="UP000286134"/>
    </source>
</evidence>
<keyword evidence="2" id="KW-1185">Reference proteome</keyword>
<organism evidence="1 2">
    <name type="scientific">Erysiphe neolycopersici</name>
    <dbReference type="NCBI Taxonomy" id="212602"/>
    <lineage>
        <taxon>Eukaryota</taxon>
        <taxon>Fungi</taxon>
        <taxon>Dikarya</taxon>
        <taxon>Ascomycota</taxon>
        <taxon>Pezizomycotina</taxon>
        <taxon>Leotiomycetes</taxon>
        <taxon>Erysiphales</taxon>
        <taxon>Erysiphaceae</taxon>
        <taxon>Erysiphe</taxon>
    </lineage>
</organism>
<name>A0A420HLK0_9PEZI</name>
<reference evidence="1 2" key="1">
    <citation type="journal article" date="2018" name="BMC Genomics">
        <title>Comparative genome analyses reveal sequence features reflecting distinct modes of host-adaptation between dicot and monocot powdery mildew.</title>
        <authorList>
            <person name="Wu Y."/>
            <person name="Ma X."/>
            <person name="Pan Z."/>
            <person name="Kale S.D."/>
            <person name="Song Y."/>
            <person name="King H."/>
            <person name="Zhang Q."/>
            <person name="Presley C."/>
            <person name="Deng X."/>
            <person name="Wei C.I."/>
            <person name="Xiao S."/>
        </authorList>
    </citation>
    <scope>NUCLEOTIDE SEQUENCE [LARGE SCALE GENOMIC DNA]</scope>
    <source>
        <strain evidence="1">UMSG2</strain>
    </source>
</reference>
<evidence type="ECO:0000313" key="1">
    <source>
        <dbReference type="EMBL" id="RKF58308.1"/>
    </source>
</evidence>